<evidence type="ECO:0000313" key="1">
    <source>
        <dbReference type="EMBL" id="KIP10312.1"/>
    </source>
</evidence>
<evidence type="ECO:0000313" key="2">
    <source>
        <dbReference type="Proteomes" id="UP000053257"/>
    </source>
</evidence>
<proteinExistence type="predicted"/>
<dbReference type="Proteomes" id="UP000053257">
    <property type="component" value="Unassembled WGS sequence"/>
</dbReference>
<reference evidence="1 2" key="1">
    <citation type="journal article" date="2014" name="PLoS Genet.">
        <title>Analysis of the Phlebiopsis gigantea genome, transcriptome and secretome provides insight into its pioneer colonization strategies of wood.</title>
        <authorList>
            <person name="Hori C."/>
            <person name="Ishida T."/>
            <person name="Igarashi K."/>
            <person name="Samejima M."/>
            <person name="Suzuki H."/>
            <person name="Master E."/>
            <person name="Ferreira P."/>
            <person name="Ruiz-Duenas F.J."/>
            <person name="Held B."/>
            <person name="Canessa P."/>
            <person name="Larrondo L.F."/>
            <person name="Schmoll M."/>
            <person name="Druzhinina I.S."/>
            <person name="Kubicek C.P."/>
            <person name="Gaskell J.A."/>
            <person name="Kersten P."/>
            <person name="St John F."/>
            <person name="Glasner J."/>
            <person name="Sabat G."/>
            <person name="Splinter BonDurant S."/>
            <person name="Syed K."/>
            <person name="Yadav J."/>
            <person name="Mgbeahuruike A.C."/>
            <person name="Kovalchuk A."/>
            <person name="Asiegbu F.O."/>
            <person name="Lackner G."/>
            <person name="Hoffmeister D."/>
            <person name="Rencoret J."/>
            <person name="Gutierrez A."/>
            <person name="Sun H."/>
            <person name="Lindquist E."/>
            <person name="Barry K."/>
            <person name="Riley R."/>
            <person name="Grigoriev I.V."/>
            <person name="Henrissat B."/>
            <person name="Kues U."/>
            <person name="Berka R.M."/>
            <person name="Martinez A.T."/>
            <person name="Covert S.F."/>
            <person name="Blanchette R.A."/>
            <person name="Cullen D."/>
        </authorList>
    </citation>
    <scope>NUCLEOTIDE SEQUENCE [LARGE SCALE GENOMIC DNA]</scope>
    <source>
        <strain evidence="1 2">11061_1 CR5-6</strain>
    </source>
</reference>
<name>A0A0C3SBU3_PHLG1</name>
<sequence>MRFFSSSKSTIRPAKKPTVTVKSYNLGMGFEERHKLVPVAAARHKAHVVYRPLALPAEELVVARRSPLEELACWAAQGALEERRASPQPAATSPRERTPSLLSGAFYADVEDEDEDEDEEDLCLRYSPENNVKEFEPVLRSPRSSPRSPVDSELEEWLRSRPEIVLATTVVDKLALLEDAEKRSGLKYHVEGFQMMRKMF</sequence>
<gene>
    <name evidence="1" type="ORF">PHLGIDRAFT_497817</name>
</gene>
<dbReference type="AlphaFoldDB" id="A0A0C3SBU3"/>
<protein>
    <submittedName>
        <fullName evidence="1">Uncharacterized protein</fullName>
    </submittedName>
</protein>
<organism evidence="1 2">
    <name type="scientific">Phlebiopsis gigantea (strain 11061_1 CR5-6)</name>
    <name type="common">White-rot fungus</name>
    <name type="synonym">Peniophora gigantea</name>
    <dbReference type="NCBI Taxonomy" id="745531"/>
    <lineage>
        <taxon>Eukaryota</taxon>
        <taxon>Fungi</taxon>
        <taxon>Dikarya</taxon>
        <taxon>Basidiomycota</taxon>
        <taxon>Agaricomycotina</taxon>
        <taxon>Agaricomycetes</taxon>
        <taxon>Polyporales</taxon>
        <taxon>Phanerochaetaceae</taxon>
        <taxon>Phlebiopsis</taxon>
    </lineage>
</organism>
<keyword evidence="2" id="KW-1185">Reference proteome</keyword>
<dbReference type="EMBL" id="KN840456">
    <property type="protein sequence ID" value="KIP10312.1"/>
    <property type="molecule type" value="Genomic_DNA"/>
</dbReference>
<dbReference type="HOGENOM" id="CLU_1366703_0_0_1"/>
<accession>A0A0C3SBU3</accession>